<evidence type="ECO:0000259" key="1">
    <source>
        <dbReference type="Pfam" id="PF13480"/>
    </source>
</evidence>
<dbReference type="SUPFAM" id="SSF55729">
    <property type="entry name" value="Acyl-CoA N-acyltransferases (Nat)"/>
    <property type="match status" value="1"/>
</dbReference>
<feature type="domain" description="BioF2-like acetyltransferase" evidence="1">
    <location>
        <begin position="176"/>
        <end position="317"/>
    </location>
</feature>
<accession>A0A6L3SXC6</accession>
<sequence length="375" mass="42141">MAGARLSILPDLPASEAVWREATAHCGASAFQTYEWLSAWFDTIGTAERARAYIVHVAARDDTTLLLIPLAIHARAYGLSLEFLGGDLTDYNLPLVNPAHAIGPTDIQRLWAEILARLPRVDLVRLTRMPLSLDHVQNPLAALAGAAQETKAYGAHLPADFEAFAAARSEVFFRKNKQYRRRLEKEGQVRIAFPEEGPERLAIIRFLIDQKSRWQQAAGVANTFARADTRAFYERMTQTTLREGSVSTAGLWVGDDLVAGLWGVIFRGRYAFLITSYRTDWSKLSVGRLLIESVIQMCIGRGDLKIFDLTVGEEGYKASWADHTLPLYRYQAARSLRGHAVMAFWHLRARVKDWPGLRRSVRAVTALAHRLRNRS</sequence>
<organism evidence="2 3">
    <name type="scientific">Methylobacterium soli</name>
    <dbReference type="NCBI Taxonomy" id="553447"/>
    <lineage>
        <taxon>Bacteria</taxon>
        <taxon>Pseudomonadati</taxon>
        <taxon>Pseudomonadota</taxon>
        <taxon>Alphaproteobacteria</taxon>
        <taxon>Hyphomicrobiales</taxon>
        <taxon>Methylobacteriaceae</taxon>
        <taxon>Methylobacterium</taxon>
    </lineage>
</organism>
<dbReference type="OrthoDB" id="9808976at2"/>
<proteinExistence type="predicted"/>
<keyword evidence="2" id="KW-0808">Transferase</keyword>
<dbReference type="RefSeq" id="WP_151000881.1">
    <property type="nucleotide sequence ID" value="NZ_BPQY01000142.1"/>
</dbReference>
<gene>
    <name evidence="2" type="ORF">F6X53_14315</name>
</gene>
<dbReference type="Pfam" id="PF13480">
    <property type="entry name" value="Acetyltransf_6"/>
    <property type="match status" value="1"/>
</dbReference>
<dbReference type="InterPro" id="IPR038740">
    <property type="entry name" value="BioF2-like_GNAT_dom"/>
</dbReference>
<dbReference type="InterPro" id="IPR016181">
    <property type="entry name" value="Acyl_CoA_acyltransferase"/>
</dbReference>
<evidence type="ECO:0000313" key="3">
    <source>
        <dbReference type="Proteomes" id="UP000474159"/>
    </source>
</evidence>
<keyword evidence="3" id="KW-1185">Reference proteome</keyword>
<name>A0A6L3SXC6_9HYPH</name>
<evidence type="ECO:0000313" key="2">
    <source>
        <dbReference type="EMBL" id="KAB1078568.1"/>
    </source>
</evidence>
<comment type="caution">
    <text evidence="2">The sequence shown here is derived from an EMBL/GenBank/DDBJ whole genome shotgun (WGS) entry which is preliminary data.</text>
</comment>
<dbReference type="GO" id="GO:0016740">
    <property type="term" value="F:transferase activity"/>
    <property type="evidence" value="ECO:0007669"/>
    <property type="project" value="UniProtKB-KW"/>
</dbReference>
<dbReference type="EMBL" id="VZZK01000013">
    <property type="protein sequence ID" value="KAB1078568.1"/>
    <property type="molecule type" value="Genomic_DNA"/>
</dbReference>
<reference evidence="2 3" key="1">
    <citation type="submission" date="2019-09" db="EMBL/GenBank/DDBJ databases">
        <title>YIM 48816 draft genome.</title>
        <authorList>
            <person name="Jiang L."/>
        </authorList>
    </citation>
    <scope>NUCLEOTIDE SEQUENCE [LARGE SCALE GENOMIC DNA]</scope>
    <source>
        <strain evidence="2 3">YIM 48816</strain>
    </source>
</reference>
<protein>
    <submittedName>
        <fullName evidence="2">GNAT family N-acetyltransferase</fullName>
    </submittedName>
</protein>
<dbReference type="AlphaFoldDB" id="A0A6L3SXC6"/>
<dbReference type="Proteomes" id="UP000474159">
    <property type="component" value="Unassembled WGS sequence"/>
</dbReference>